<dbReference type="EMBL" id="CACRXK020003730">
    <property type="protein sequence ID" value="CAB4000011.1"/>
    <property type="molecule type" value="Genomic_DNA"/>
</dbReference>
<feature type="compositionally biased region" description="Low complexity" evidence="1">
    <location>
        <begin position="112"/>
        <end position="125"/>
    </location>
</feature>
<feature type="region of interest" description="Disordered" evidence="1">
    <location>
        <begin position="112"/>
        <end position="144"/>
    </location>
</feature>
<proteinExistence type="predicted"/>
<dbReference type="OrthoDB" id="5988050at2759"/>
<comment type="caution">
    <text evidence="2">The sequence shown here is derived from an EMBL/GenBank/DDBJ whole genome shotgun (WGS) entry which is preliminary data.</text>
</comment>
<sequence>MPLTNKWSIRLSEDKTPYVFVNDIRHSKSGKYYSNILRAETGEFKKRMAIKLIFNPGAEGRRDHCFFQSSKYDWSASNGPFKEIVAAENEQQWAAKCNKAIEYLKNQDASKESQASQASASKDSQPVLMNDNGNSKRKASSLVEQLTPVASTKKKCGRENFVEEKELEYQRRAKECEVDGQFYVPVGKIELPPADRMIRKVDEIFLAQLKANMESNPNGSYEPLYLLVKDLDRTENFSKSCIDSYHYEVLGGTHNLLATKQLLEKHPDSK</sequence>
<feature type="non-terminal residue" evidence="2">
    <location>
        <position position="270"/>
    </location>
</feature>
<dbReference type="AlphaFoldDB" id="A0A7D9E4Y1"/>
<keyword evidence="3" id="KW-1185">Reference proteome</keyword>
<reference evidence="2" key="1">
    <citation type="submission" date="2020-04" db="EMBL/GenBank/DDBJ databases">
        <authorList>
            <person name="Alioto T."/>
            <person name="Alioto T."/>
            <person name="Gomez Garrido J."/>
        </authorList>
    </citation>
    <scope>NUCLEOTIDE SEQUENCE</scope>
    <source>
        <strain evidence="2">A484AB</strain>
    </source>
</reference>
<evidence type="ECO:0000313" key="3">
    <source>
        <dbReference type="Proteomes" id="UP001152795"/>
    </source>
</evidence>
<protein>
    <submittedName>
        <fullName evidence="2">Uncharacterized protein</fullName>
    </submittedName>
</protein>
<evidence type="ECO:0000256" key="1">
    <source>
        <dbReference type="SAM" id="MobiDB-lite"/>
    </source>
</evidence>
<dbReference type="Proteomes" id="UP001152795">
    <property type="component" value="Unassembled WGS sequence"/>
</dbReference>
<name>A0A7D9E4Y1_PARCT</name>
<accession>A0A7D9E4Y1</accession>
<gene>
    <name evidence="2" type="ORF">PACLA_8A012830</name>
</gene>
<organism evidence="2 3">
    <name type="scientific">Paramuricea clavata</name>
    <name type="common">Red gorgonian</name>
    <name type="synonym">Violescent sea-whip</name>
    <dbReference type="NCBI Taxonomy" id="317549"/>
    <lineage>
        <taxon>Eukaryota</taxon>
        <taxon>Metazoa</taxon>
        <taxon>Cnidaria</taxon>
        <taxon>Anthozoa</taxon>
        <taxon>Octocorallia</taxon>
        <taxon>Malacalcyonacea</taxon>
        <taxon>Plexauridae</taxon>
        <taxon>Paramuricea</taxon>
    </lineage>
</organism>
<evidence type="ECO:0000313" key="2">
    <source>
        <dbReference type="EMBL" id="CAB4000011.1"/>
    </source>
</evidence>